<dbReference type="InterPro" id="IPR036420">
    <property type="entry name" value="BRCT_dom_sf"/>
</dbReference>
<accession>A0A1R4IHQ5</accession>
<gene>
    <name evidence="4" type="ORF">E4A49_00445</name>
    <name evidence="3" type="ORF">FM125_02305</name>
</gene>
<organism evidence="3 5">
    <name type="scientific">Micrococcus lylae</name>
    <dbReference type="NCBI Taxonomy" id="1273"/>
    <lineage>
        <taxon>Bacteria</taxon>
        <taxon>Bacillati</taxon>
        <taxon>Actinomycetota</taxon>
        <taxon>Actinomycetes</taxon>
        <taxon>Micrococcales</taxon>
        <taxon>Micrococcaceae</taxon>
        <taxon>Micrococcus</taxon>
    </lineage>
</organism>
<evidence type="ECO:0000313" key="5">
    <source>
        <dbReference type="Proteomes" id="UP000196230"/>
    </source>
</evidence>
<dbReference type="EMBL" id="SPKT01000001">
    <property type="protein sequence ID" value="TFI01531.1"/>
    <property type="molecule type" value="Genomic_DNA"/>
</dbReference>
<dbReference type="FunFam" id="3.30.420.10:FF:000045">
    <property type="entry name" value="3'-5' exonuclease DinG"/>
    <property type="match status" value="1"/>
</dbReference>
<protein>
    <submittedName>
        <fullName evidence="3">DNA polymerase III epsilon subunit</fullName>
        <ecNumber evidence="3">2.7.7.7</ecNumber>
    </submittedName>
    <submittedName>
        <fullName evidence="4">DNA polymerase III subunit epsilon</fullName>
    </submittedName>
</protein>
<dbReference type="OrthoDB" id="9803913at2"/>
<keyword evidence="1" id="KW-0269">Exonuclease</keyword>
<dbReference type="InterPro" id="IPR012337">
    <property type="entry name" value="RNaseH-like_sf"/>
</dbReference>
<keyword evidence="3" id="KW-0548">Nucleotidyltransferase</keyword>
<dbReference type="SUPFAM" id="SSF53098">
    <property type="entry name" value="Ribonuclease H-like"/>
    <property type="match status" value="1"/>
</dbReference>
<evidence type="ECO:0000313" key="6">
    <source>
        <dbReference type="Proteomes" id="UP000297477"/>
    </source>
</evidence>
<proteinExistence type="predicted"/>
<dbReference type="GO" id="GO:0008408">
    <property type="term" value="F:3'-5' exonuclease activity"/>
    <property type="evidence" value="ECO:0007669"/>
    <property type="project" value="TreeGrafter"/>
</dbReference>
<reference evidence="4 6" key="2">
    <citation type="submission" date="2019-03" db="EMBL/GenBank/DDBJ databases">
        <title>Reclassification of Micrococcus aloeverae and Micrococcus yunnanensis as later heterotypic synonyms of Micrococcus luteus.</title>
        <authorList>
            <person name="Huang C.-H."/>
        </authorList>
    </citation>
    <scope>NUCLEOTIDE SEQUENCE [LARGE SCALE GENOMIC DNA]</scope>
    <source>
        <strain evidence="4 6">BCRC 12151</strain>
    </source>
</reference>
<dbReference type="SUPFAM" id="SSF52113">
    <property type="entry name" value="BRCT domain"/>
    <property type="match status" value="1"/>
</dbReference>
<dbReference type="CDD" id="cd17748">
    <property type="entry name" value="BRCT_DNA_ligase_like"/>
    <property type="match status" value="1"/>
</dbReference>
<dbReference type="EMBL" id="FUKP01000014">
    <property type="protein sequence ID" value="SJN18883.1"/>
    <property type="molecule type" value="Genomic_DNA"/>
</dbReference>
<name>A0A1R4IHQ5_9MICC</name>
<keyword evidence="1" id="KW-0378">Hydrolase</keyword>
<evidence type="ECO:0000256" key="1">
    <source>
        <dbReference type="ARBA" id="ARBA00022839"/>
    </source>
</evidence>
<reference evidence="3 5" key="1">
    <citation type="submission" date="2017-02" db="EMBL/GenBank/DDBJ databases">
        <authorList>
            <person name="Peterson S.W."/>
        </authorList>
    </citation>
    <scope>NUCLEOTIDE SEQUENCE [LARGE SCALE GENOMIC DNA]</scope>
    <source>
        <strain evidence="3 5">2B3F</strain>
    </source>
</reference>
<keyword evidence="1" id="KW-0540">Nuclease</keyword>
<dbReference type="Gene3D" id="3.30.420.10">
    <property type="entry name" value="Ribonuclease H-like superfamily/Ribonuclease H"/>
    <property type="match status" value="1"/>
</dbReference>
<dbReference type="PANTHER" id="PTHR30231:SF42">
    <property type="entry name" value="EXONUCLEASE"/>
    <property type="match status" value="1"/>
</dbReference>
<evidence type="ECO:0000259" key="2">
    <source>
        <dbReference type="SMART" id="SM00479"/>
    </source>
</evidence>
<evidence type="ECO:0000313" key="3">
    <source>
        <dbReference type="EMBL" id="SJN18883.1"/>
    </source>
</evidence>
<dbReference type="PANTHER" id="PTHR30231">
    <property type="entry name" value="DNA POLYMERASE III SUBUNIT EPSILON"/>
    <property type="match status" value="1"/>
</dbReference>
<dbReference type="SMART" id="SM00479">
    <property type="entry name" value="EXOIII"/>
    <property type="match status" value="1"/>
</dbReference>
<dbReference type="EC" id="2.7.7.7" evidence="3"/>
<dbReference type="RefSeq" id="WP_067188813.1">
    <property type="nucleotide sequence ID" value="NZ_FUKP01000014.1"/>
</dbReference>
<evidence type="ECO:0000313" key="4">
    <source>
        <dbReference type="EMBL" id="TFI01531.1"/>
    </source>
</evidence>
<dbReference type="GO" id="GO:0005829">
    <property type="term" value="C:cytosol"/>
    <property type="evidence" value="ECO:0007669"/>
    <property type="project" value="TreeGrafter"/>
</dbReference>
<dbReference type="Pfam" id="PF00929">
    <property type="entry name" value="RNase_T"/>
    <property type="match status" value="1"/>
</dbReference>
<dbReference type="InterPro" id="IPR036397">
    <property type="entry name" value="RNaseH_sf"/>
</dbReference>
<dbReference type="AlphaFoldDB" id="A0A1R4IHQ5"/>
<dbReference type="InterPro" id="IPR013520">
    <property type="entry name" value="Ribonucl_H"/>
</dbReference>
<dbReference type="GO" id="GO:0003676">
    <property type="term" value="F:nucleic acid binding"/>
    <property type="evidence" value="ECO:0007669"/>
    <property type="project" value="InterPro"/>
</dbReference>
<sequence length="378" mass="40385">MSAPSSSAPVPGLDFTAIDFETANGFRGSPCSVGVVRVRDGAMVDRASWMMRPPLGFDRFDPRNVRIHGITAEQVARQPRFAEVFEDLRAFCGQDVLVAHNAGFDVGVIESALEVSDADVPPLEYACTLMLARKAYDLPSYALPSASRAAGFVPGRHHEALADAEACAAILIDVGRRAHQDAAGPVPVAHVLGAHGLEVGRLAGHPHGRGHESRPTRQARDMKDVFDARVPLRSDRSMPDFMRWPEEGVNTPANPDASPQNPLFGHVVVFTGGIGMSRQEAKDRAAALGAQPSSRVSARTTMLVIGDGFCAEDLVLTAREADGSGAPARGADRVTTTALAHRKTRDALRRRAAGQQIALVSEPEFLQMLGGNWPPAAR</sequence>
<feature type="domain" description="Exonuclease" evidence="2">
    <location>
        <begin position="14"/>
        <end position="180"/>
    </location>
</feature>
<dbReference type="CDD" id="cd06130">
    <property type="entry name" value="DNA_pol_III_epsilon_like"/>
    <property type="match status" value="1"/>
</dbReference>
<keyword evidence="6" id="KW-1185">Reference proteome</keyword>
<dbReference type="Proteomes" id="UP000196230">
    <property type="component" value="Unassembled WGS sequence"/>
</dbReference>
<keyword evidence="3" id="KW-0808">Transferase</keyword>
<dbReference type="GO" id="GO:0003887">
    <property type="term" value="F:DNA-directed DNA polymerase activity"/>
    <property type="evidence" value="ECO:0007669"/>
    <property type="project" value="UniProtKB-EC"/>
</dbReference>
<dbReference type="Gene3D" id="3.40.50.10190">
    <property type="entry name" value="BRCT domain"/>
    <property type="match status" value="1"/>
</dbReference>
<dbReference type="Proteomes" id="UP000297477">
    <property type="component" value="Unassembled WGS sequence"/>
</dbReference>